<dbReference type="InterPro" id="IPR044946">
    <property type="entry name" value="Restrct_endonuc_typeI_TRD_sf"/>
</dbReference>
<reference evidence="5 6" key="1">
    <citation type="submission" date="2017-11" db="EMBL/GenBank/DDBJ databases">
        <title>Whole genome sequencing of cultured pathogen.</title>
        <authorList>
            <person name="Hoffmann M."/>
            <person name="Sanchez M."/>
            <person name="Timme R."/>
            <person name="Nudel K."/>
            <person name="Bry L."/>
        </authorList>
    </citation>
    <scope>NUCLEOTIDE SEQUENCE [LARGE SCALE GENOMIC DNA]</scope>
    <source>
        <strain evidence="5 6">216</strain>
    </source>
</reference>
<proteinExistence type="inferred from homology"/>
<keyword evidence="5" id="KW-0378">Hydrolase</keyword>
<protein>
    <submittedName>
        <fullName evidence="5">Restriction endonuclease subunit S</fullName>
    </submittedName>
</protein>
<evidence type="ECO:0000256" key="2">
    <source>
        <dbReference type="ARBA" id="ARBA00022747"/>
    </source>
</evidence>
<dbReference type="Pfam" id="PF01420">
    <property type="entry name" value="Methylase_S"/>
    <property type="match status" value="1"/>
</dbReference>
<dbReference type="PANTHER" id="PTHR30408:SF12">
    <property type="entry name" value="TYPE I RESTRICTION ENZYME MJAVIII SPECIFICITY SUBUNIT"/>
    <property type="match status" value="1"/>
</dbReference>
<dbReference type="GO" id="GO:0009307">
    <property type="term" value="P:DNA restriction-modification system"/>
    <property type="evidence" value="ECO:0007669"/>
    <property type="project" value="UniProtKB-KW"/>
</dbReference>
<dbReference type="EMBL" id="CP024932">
    <property type="protein sequence ID" value="ATZ09381.1"/>
    <property type="molecule type" value="Genomic_DNA"/>
</dbReference>
<evidence type="ECO:0000256" key="3">
    <source>
        <dbReference type="ARBA" id="ARBA00023125"/>
    </source>
</evidence>
<comment type="similarity">
    <text evidence="1">Belongs to the type-I restriction system S methylase family.</text>
</comment>
<keyword evidence="5" id="KW-0255">Endonuclease</keyword>
<evidence type="ECO:0000313" key="5">
    <source>
        <dbReference type="EMBL" id="ATZ09381.1"/>
    </source>
</evidence>
<name>A0ABC8CLF4_CORST</name>
<dbReference type="Gene3D" id="3.90.220.20">
    <property type="entry name" value="DNA methylase specificity domains"/>
    <property type="match status" value="1"/>
</dbReference>
<organism evidence="5 6">
    <name type="scientific">Corynebacterium striatum</name>
    <dbReference type="NCBI Taxonomy" id="43770"/>
    <lineage>
        <taxon>Bacteria</taxon>
        <taxon>Bacillati</taxon>
        <taxon>Actinomycetota</taxon>
        <taxon>Actinomycetes</taxon>
        <taxon>Mycobacteriales</taxon>
        <taxon>Corynebacteriaceae</taxon>
        <taxon>Corynebacterium</taxon>
    </lineage>
</organism>
<evidence type="ECO:0000259" key="4">
    <source>
        <dbReference type="Pfam" id="PF01420"/>
    </source>
</evidence>
<evidence type="ECO:0000256" key="1">
    <source>
        <dbReference type="ARBA" id="ARBA00010923"/>
    </source>
</evidence>
<keyword evidence="2" id="KW-0680">Restriction system</keyword>
<accession>A0ABC8CLF4</accession>
<dbReference type="RefSeq" id="WP_080986223.1">
    <property type="nucleotide sequence ID" value="NZ_CAACYF010000007.1"/>
</dbReference>
<keyword evidence="3" id="KW-0238">DNA-binding</keyword>
<gene>
    <name evidence="5" type="ORF">A9D01_12155</name>
</gene>
<dbReference type="GO" id="GO:0004519">
    <property type="term" value="F:endonuclease activity"/>
    <property type="evidence" value="ECO:0007669"/>
    <property type="project" value="UniProtKB-KW"/>
</dbReference>
<keyword evidence="5" id="KW-0540">Nuclease</keyword>
<dbReference type="Proteomes" id="UP000231994">
    <property type="component" value="Chromosome"/>
</dbReference>
<evidence type="ECO:0000313" key="6">
    <source>
        <dbReference type="Proteomes" id="UP000231994"/>
    </source>
</evidence>
<dbReference type="GO" id="GO:0003677">
    <property type="term" value="F:DNA binding"/>
    <property type="evidence" value="ECO:0007669"/>
    <property type="project" value="UniProtKB-KW"/>
</dbReference>
<feature type="domain" description="Type I restriction modification DNA specificity" evidence="4">
    <location>
        <begin position="26"/>
        <end position="120"/>
    </location>
</feature>
<dbReference type="InterPro" id="IPR000055">
    <property type="entry name" value="Restrct_endonuc_typeI_TRD"/>
</dbReference>
<dbReference type="AlphaFoldDB" id="A0ABC8CLF4"/>
<dbReference type="PANTHER" id="PTHR30408">
    <property type="entry name" value="TYPE-1 RESTRICTION ENZYME ECOKI SPECIFICITY PROTEIN"/>
    <property type="match status" value="1"/>
</dbReference>
<sequence>MVVDYLSSQPDWAGYQVSTKRGSGPGKVGRLAESAATNQACAAICIEDAVNADFLFYVLRNSYEQLRSLGRGGNQDNLNLSLVRDFRIPWPAVEIRQRFVAQMNEATRILTLLEKRNDALALLGKGLEQRYFSAS</sequence>
<dbReference type="InterPro" id="IPR052021">
    <property type="entry name" value="Type-I_RS_S_subunit"/>
</dbReference>
<dbReference type="SUPFAM" id="SSF116734">
    <property type="entry name" value="DNA methylase specificity domain"/>
    <property type="match status" value="1"/>
</dbReference>